<keyword evidence="4" id="KW-0057">Aromatic amino acid biosynthesis</keyword>
<evidence type="ECO:0000256" key="2">
    <source>
        <dbReference type="ARBA" id="ARBA00013147"/>
    </source>
</evidence>
<proteinExistence type="predicted"/>
<dbReference type="PROSITE" id="PS51671">
    <property type="entry name" value="ACT"/>
    <property type="match status" value="1"/>
</dbReference>
<dbReference type="CDD" id="cd04905">
    <property type="entry name" value="ACT_CM-PDT"/>
    <property type="match status" value="1"/>
</dbReference>
<dbReference type="STRING" id="1280952.HJA_00595"/>
<keyword evidence="3" id="KW-0028">Amino-acid biosynthesis</keyword>
<dbReference type="InterPro" id="IPR045865">
    <property type="entry name" value="ACT-like_dom_sf"/>
</dbReference>
<evidence type="ECO:0000259" key="9">
    <source>
        <dbReference type="PROSITE" id="PS51671"/>
    </source>
</evidence>
<dbReference type="Pfam" id="PF00800">
    <property type="entry name" value="PDT"/>
    <property type="match status" value="1"/>
</dbReference>
<dbReference type="SUPFAM" id="SSF55021">
    <property type="entry name" value="ACT-like"/>
    <property type="match status" value="1"/>
</dbReference>
<reference evidence="10 11" key="1">
    <citation type="journal article" date="2014" name="Antonie Van Leeuwenhoek">
        <title>Hyphomonas beringensis sp. nov. and Hyphomonas chukchiensis sp. nov., isolated from surface seawater of the Bering Sea and Chukchi Sea.</title>
        <authorList>
            <person name="Li C."/>
            <person name="Lai Q."/>
            <person name="Li G."/>
            <person name="Dong C."/>
            <person name="Wang J."/>
            <person name="Liao Y."/>
            <person name="Shao Z."/>
        </authorList>
    </citation>
    <scope>NUCLEOTIDE SEQUENCE [LARGE SCALE GENOMIC DNA]</scope>
    <source>
        <strain evidence="10 11">VP2</strain>
    </source>
</reference>
<keyword evidence="6" id="KW-0456">Lyase</keyword>
<dbReference type="EMBL" id="ARYJ01000001">
    <property type="protein sequence ID" value="KCZ90991.1"/>
    <property type="molecule type" value="Genomic_DNA"/>
</dbReference>
<name>A0A059FKC6_9PROT</name>
<dbReference type="InterPro" id="IPR001086">
    <property type="entry name" value="Preph_deHydtase"/>
</dbReference>
<dbReference type="GO" id="GO:0004664">
    <property type="term" value="F:prephenate dehydratase activity"/>
    <property type="evidence" value="ECO:0007669"/>
    <property type="project" value="UniProtKB-EC"/>
</dbReference>
<evidence type="ECO:0000256" key="4">
    <source>
        <dbReference type="ARBA" id="ARBA00023141"/>
    </source>
</evidence>
<dbReference type="CDD" id="cd13631">
    <property type="entry name" value="PBP2_Ct-PDT_like"/>
    <property type="match status" value="1"/>
</dbReference>
<dbReference type="PROSITE" id="PS00857">
    <property type="entry name" value="PREPHENATE_DEHYDR_1"/>
    <property type="match status" value="1"/>
</dbReference>
<evidence type="ECO:0000256" key="5">
    <source>
        <dbReference type="ARBA" id="ARBA00023222"/>
    </source>
</evidence>
<dbReference type="Gene3D" id="3.40.190.10">
    <property type="entry name" value="Periplasmic binding protein-like II"/>
    <property type="match status" value="2"/>
</dbReference>
<dbReference type="PANTHER" id="PTHR21022">
    <property type="entry name" value="PREPHENATE DEHYDRATASE P PROTEIN"/>
    <property type="match status" value="1"/>
</dbReference>
<keyword evidence="5" id="KW-0584">Phenylalanine biosynthesis</keyword>
<dbReference type="NCBIfam" id="NF008866">
    <property type="entry name" value="PRK11899.1"/>
    <property type="match status" value="1"/>
</dbReference>
<dbReference type="SUPFAM" id="SSF53850">
    <property type="entry name" value="Periplasmic binding protein-like II"/>
    <property type="match status" value="1"/>
</dbReference>
<evidence type="ECO:0000313" key="10">
    <source>
        <dbReference type="EMBL" id="KCZ90991.1"/>
    </source>
</evidence>
<dbReference type="PROSITE" id="PS51171">
    <property type="entry name" value="PREPHENATE_DEHYDR_3"/>
    <property type="match status" value="1"/>
</dbReference>
<organism evidence="10 11">
    <name type="scientific">Hyphomonas jannaschiana VP2</name>
    <dbReference type="NCBI Taxonomy" id="1280952"/>
    <lineage>
        <taxon>Bacteria</taxon>
        <taxon>Pseudomonadati</taxon>
        <taxon>Pseudomonadota</taxon>
        <taxon>Alphaproteobacteria</taxon>
        <taxon>Hyphomonadales</taxon>
        <taxon>Hyphomonadaceae</taxon>
        <taxon>Hyphomonas</taxon>
    </lineage>
</organism>
<dbReference type="GO" id="GO:0005737">
    <property type="term" value="C:cytoplasm"/>
    <property type="evidence" value="ECO:0007669"/>
    <property type="project" value="TreeGrafter"/>
</dbReference>
<dbReference type="InterPro" id="IPR018528">
    <property type="entry name" value="Preph_deHydtase_CS"/>
</dbReference>
<protein>
    <recommendedName>
        <fullName evidence="2">prephenate dehydratase</fullName>
        <ecNumber evidence="2">4.2.1.51</ecNumber>
    </recommendedName>
</protein>
<evidence type="ECO:0000256" key="6">
    <source>
        <dbReference type="ARBA" id="ARBA00023239"/>
    </source>
</evidence>
<evidence type="ECO:0000256" key="7">
    <source>
        <dbReference type="ARBA" id="ARBA00047848"/>
    </source>
</evidence>
<evidence type="ECO:0000313" key="11">
    <source>
        <dbReference type="Proteomes" id="UP000024816"/>
    </source>
</evidence>
<dbReference type="Proteomes" id="UP000024816">
    <property type="component" value="Unassembled WGS sequence"/>
</dbReference>
<comment type="catalytic activity">
    <reaction evidence="7">
        <text>prephenate + H(+) = 3-phenylpyruvate + CO2 + H2O</text>
        <dbReference type="Rhea" id="RHEA:21648"/>
        <dbReference type="ChEBI" id="CHEBI:15377"/>
        <dbReference type="ChEBI" id="CHEBI:15378"/>
        <dbReference type="ChEBI" id="CHEBI:16526"/>
        <dbReference type="ChEBI" id="CHEBI:18005"/>
        <dbReference type="ChEBI" id="CHEBI:29934"/>
        <dbReference type="EC" id="4.2.1.51"/>
    </reaction>
</comment>
<dbReference type="AlphaFoldDB" id="A0A059FKC6"/>
<keyword evidence="11" id="KW-1185">Reference proteome</keyword>
<dbReference type="PANTHER" id="PTHR21022:SF19">
    <property type="entry name" value="PREPHENATE DEHYDRATASE-RELATED"/>
    <property type="match status" value="1"/>
</dbReference>
<dbReference type="UniPathway" id="UPA00121">
    <property type="reaction ID" value="UER00345"/>
</dbReference>
<comment type="pathway">
    <text evidence="1">Amino-acid biosynthesis; L-phenylalanine biosynthesis; phenylpyruvate from prephenate: step 1/1.</text>
</comment>
<dbReference type="OrthoDB" id="9802281at2"/>
<dbReference type="GO" id="GO:0009094">
    <property type="term" value="P:L-phenylalanine biosynthetic process"/>
    <property type="evidence" value="ECO:0007669"/>
    <property type="project" value="UniProtKB-UniPathway"/>
</dbReference>
<evidence type="ECO:0000256" key="3">
    <source>
        <dbReference type="ARBA" id="ARBA00022605"/>
    </source>
</evidence>
<gene>
    <name evidence="10" type="ORF">HJA_00595</name>
</gene>
<dbReference type="Gene3D" id="3.30.70.260">
    <property type="match status" value="1"/>
</dbReference>
<feature type="domain" description="Prephenate dehydratase" evidence="8">
    <location>
        <begin position="4"/>
        <end position="179"/>
    </location>
</feature>
<evidence type="ECO:0000256" key="1">
    <source>
        <dbReference type="ARBA" id="ARBA00004741"/>
    </source>
</evidence>
<sequence length="278" mass="30104">MTGKIAYQGEPGANSHIACNQAYPELEPLPCRTFEDCFAAVEKGEADLAMIPVENTIAGRVSDIHSLLPGTSLQIVAEHYLPIRFQLMALPGVKLEEVKKARSHIMGLGQCRKFLREHGIDSVTASDTAGAAREVAESGDRTVAAIAPRLAAEVYGLEILAEDIEDAAHNTTRFVIMSREPSEIEAGDGPAKTAFLFEVRNIPAALFKVLGGFATNGINMTKLESYMVGGNFTATQFYAEIEGHPDERSVQLALEETGFFTQMLKLVGVFPATPYREG</sequence>
<dbReference type="eggNOG" id="COG0077">
    <property type="taxonomic scope" value="Bacteria"/>
</dbReference>
<dbReference type="EC" id="4.2.1.51" evidence="2"/>
<dbReference type="PATRIC" id="fig|1280952.3.peg.122"/>
<comment type="caution">
    <text evidence="10">The sequence shown here is derived from an EMBL/GenBank/DDBJ whole genome shotgun (WGS) entry which is preliminary data.</text>
</comment>
<dbReference type="InterPro" id="IPR002912">
    <property type="entry name" value="ACT_dom"/>
</dbReference>
<feature type="domain" description="ACT" evidence="9">
    <location>
        <begin position="194"/>
        <end position="271"/>
    </location>
</feature>
<accession>A0A059FKC6</accession>
<dbReference type="RefSeq" id="WP_035576962.1">
    <property type="nucleotide sequence ID" value="NZ_ARYJ01000001.1"/>
</dbReference>
<evidence type="ECO:0000259" key="8">
    <source>
        <dbReference type="PROSITE" id="PS51171"/>
    </source>
</evidence>